<organism evidence="2 3">
    <name type="scientific">Eumeta variegata</name>
    <name type="common">Bagworm moth</name>
    <name type="synonym">Eumeta japonica</name>
    <dbReference type="NCBI Taxonomy" id="151549"/>
    <lineage>
        <taxon>Eukaryota</taxon>
        <taxon>Metazoa</taxon>
        <taxon>Ecdysozoa</taxon>
        <taxon>Arthropoda</taxon>
        <taxon>Hexapoda</taxon>
        <taxon>Insecta</taxon>
        <taxon>Pterygota</taxon>
        <taxon>Neoptera</taxon>
        <taxon>Endopterygota</taxon>
        <taxon>Lepidoptera</taxon>
        <taxon>Glossata</taxon>
        <taxon>Ditrysia</taxon>
        <taxon>Tineoidea</taxon>
        <taxon>Psychidae</taxon>
        <taxon>Oiketicinae</taxon>
        <taxon>Eumeta</taxon>
    </lineage>
</organism>
<feature type="compositionally biased region" description="Basic residues" evidence="1">
    <location>
        <begin position="18"/>
        <end position="36"/>
    </location>
</feature>
<name>A0A4C1W7D4_EUMVA</name>
<feature type="region of interest" description="Disordered" evidence="1">
    <location>
        <begin position="206"/>
        <end position="233"/>
    </location>
</feature>
<reference evidence="2 3" key="1">
    <citation type="journal article" date="2019" name="Commun. Biol.">
        <title>The bagworm genome reveals a unique fibroin gene that provides high tensile strength.</title>
        <authorList>
            <person name="Kono N."/>
            <person name="Nakamura H."/>
            <person name="Ohtoshi R."/>
            <person name="Tomita M."/>
            <person name="Numata K."/>
            <person name="Arakawa K."/>
        </authorList>
    </citation>
    <scope>NUCLEOTIDE SEQUENCE [LARGE SCALE GENOMIC DNA]</scope>
</reference>
<protein>
    <submittedName>
        <fullName evidence="2">Uncharacterized protein</fullName>
    </submittedName>
</protein>
<accession>A0A4C1W7D4</accession>
<comment type="caution">
    <text evidence="2">The sequence shown here is derived from an EMBL/GenBank/DDBJ whole genome shotgun (WGS) entry which is preliminary data.</text>
</comment>
<dbReference type="Proteomes" id="UP000299102">
    <property type="component" value="Unassembled WGS sequence"/>
</dbReference>
<feature type="compositionally biased region" description="Basic residues" evidence="1">
    <location>
        <begin position="59"/>
        <end position="69"/>
    </location>
</feature>
<keyword evidence="3" id="KW-1185">Reference proteome</keyword>
<gene>
    <name evidence="2" type="ORF">EVAR_95152_1</name>
</gene>
<feature type="region of interest" description="Disordered" evidence="1">
    <location>
        <begin position="1"/>
        <end position="80"/>
    </location>
</feature>
<dbReference type="EMBL" id="BGZK01000483">
    <property type="protein sequence ID" value="GBP46452.1"/>
    <property type="molecule type" value="Genomic_DNA"/>
</dbReference>
<sequence>MNESEGISIPFTGPQKQRLLHKKNNDRKNKTLKPHNIRSFNRIKIQEKTYSRSKAAPRGGRRINKRRPPPPRAPAPARRRWASRDFSGFSYRTTAAVARNADGRLIKKNTSPIYDDVCDANDPLSRGSDASTPRWRVSGCARPCVHVECSAVREPAPTAARPGRRGSAARRGCTFTTRGTTEYFVKKILDDAIIKLTQKLQSLYRTRPPSTSCRNVERAPARPTAAPRRPHPRYLPSLMRLNDNFAGYHHSMQPVFAKILIFRDLR</sequence>
<evidence type="ECO:0000313" key="2">
    <source>
        <dbReference type="EMBL" id="GBP46452.1"/>
    </source>
</evidence>
<evidence type="ECO:0000256" key="1">
    <source>
        <dbReference type="SAM" id="MobiDB-lite"/>
    </source>
</evidence>
<dbReference type="AlphaFoldDB" id="A0A4C1W7D4"/>
<evidence type="ECO:0000313" key="3">
    <source>
        <dbReference type="Proteomes" id="UP000299102"/>
    </source>
</evidence>
<proteinExistence type="predicted"/>